<proteinExistence type="predicted"/>
<feature type="region of interest" description="Disordered" evidence="1">
    <location>
        <begin position="865"/>
        <end position="886"/>
    </location>
</feature>
<protein>
    <submittedName>
        <fullName evidence="2">Uncharacterized protein</fullName>
    </submittedName>
</protein>
<sequence>MSAFDPSLICTRMMPHSSTTRWVRLTDPPSGHMSLDVQDIDPLVSVGEIVVSETYWRHLTADEIHELPEDQQDDPAQHVVQDTRVVVRGHGAQSVPVEPDQDVDIELVCEHTSGDGAEEWHVGRLVAHLSGPATSELPLYFAIGGDGVEPHVSEEQLSVWLDPGQERNPSFSIDSAPSGADVRACLIGGERTIRSSEILVEKEQQLTYQQALHLGLLDGMTEDELDVVRENGFSRTVQIAHATGSDPVRVSSGNQVRVNVACRAPENGGGVERAHVALVAPQWKPVTVPVTAVVQSVSVSLDKDRFTLARAARAGLDVTVSSGLGTAGYVMFELWGGGDVVSLPPPAPLVYGPQAKVRTWIPMSVSPTAPLGPADLRLVALFSAAGAEDALTTTLDFHVTVVPSATEVRVSPTVIGVPTGSSGLLTVAVLSGGGSKEVELTPGPLPPGVRMESATLSLGPTDTEVQRVLRIDVDPDNARLVSGQPVEIRWKAGHGQSGTAVFRLTVLQRPESRTFSQPIITPAGVPLAGRAEFVINSDGSARFKGFMRATGLFSYKFTVRAVLQSRSRAVAVIHQKSGRVYGTDTPGPRQLDWDEPADAQVIADMWPDFRGGSIAASRSSDMIGLVGGGAELVGDVLEFAVANALLLPFGPAGQCLAGLSFVGSEIGDIADAPIIGPGGLAGVLVAGGVAFLVSPALVIPAFIGGALIGEALVGHRPLEPPERAEAERVFGDTLPWDRIRLTNMSGPGGSPVTLPSYDGTILVNLGDGFDSPLNWTLPPTVWPFTSKPGQTLIHELTHAWQIAHKSFKLEYFWKGAVDLFRAFTSAAVGGDLYTAYRYGPAGEPWRHYGLEEQASIVDEWWAGTTDRSSGQFPPGATRPGKSEQDPYFRYISENLRMDEPL</sequence>
<accession>A0ABP9D993</accession>
<organism evidence="2 3">
    <name type="scientific">Kitasatospora terrestris</name>
    <dbReference type="NCBI Taxonomy" id="258051"/>
    <lineage>
        <taxon>Bacteria</taxon>
        <taxon>Bacillati</taxon>
        <taxon>Actinomycetota</taxon>
        <taxon>Actinomycetes</taxon>
        <taxon>Kitasatosporales</taxon>
        <taxon>Streptomycetaceae</taxon>
        <taxon>Kitasatospora</taxon>
    </lineage>
</organism>
<keyword evidence="3" id="KW-1185">Reference proteome</keyword>
<evidence type="ECO:0000313" key="2">
    <source>
        <dbReference type="EMBL" id="GAA4833805.1"/>
    </source>
</evidence>
<name>A0ABP9D993_9ACTN</name>
<dbReference type="EMBL" id="BAABIS010000001">
    <property type="protein sequence ID" value="GAA4833805.1"/>
    <property type="molecule type" value="Genomic_DNA"/>
</dbReference>
<evidence type="ECO:0000313" key="3">
    <source>
        <dbReference type="Proteomes" id="UP001501752"/>
    </source>
</evidence>
<comment type="caution">
    <text evidence="2">The sequence shown here is derived from an EMBL/GenBank/DDBJ whole genome shotgun (WGS) entry which is preliminary data.</text>
</comment>
<dbReference type="RefSeq" id="WP_345695130.1">
    <property type="nucleotide sequence ID" value="NZ_BAABIS010000001.1"/>
</dbReference>
<evidence type="ECO:0000256" key="1">
    <source>
        <dbReference type="SAM" id="MobiDB-lite"/>
    </source>
</evidence>
<reference evidence="3" key="1">
    <citation type="journal article" date="2019" name="Int. J. Syst. Evol. Microbiol.">
        <title>The Global Catalogue of Microorganisms (GCM) 10K type strain sequencing project: providing services to taxonomists for standard genome sequencing and annotation.</title>
        <authorList>
            <consortium name="The Broad Institute Genomics Platform"/>
            <consortium name="The Broad Institute Genome Sequencing Center for Infectious Disease"/>
            <person name="Wu L."/>
            <person name="Ma J."/>
        </authorList>
    </citation>
    <scope>NUCLEOTIDE SEQUENCE [LARGE SCALE GENOMIC DNA]</scope>
    <source>
        <strain evidence="3">JCM 13006</strain>
    </source>
</reference>
<dbReference type="Proteomes" id="UP001501752">
    <property type="component" value="Unassembled WGS sequence"/>
</dbReference>
<gene>
    <name evidence="2" type="ORF">GCM10023235_05400</name>
</gene>